<accession>A0A429MS00</accession>
<dbReference type="InterPro" id="IPR029020">
    <property type="entry name" value="Ammonium/urea_transptr"/>
</dbReference>
<comment type="caution">
    <text evidence="7">The sequence shown here is derived from an EMBL/GenBank/DDBJ whole genome shotgun (WGS) entry which is preliminary data.</text>
</comment>
<evidence type="ECO:0000256" key="2">
    <source>
        <dbReference type="ARBA" id="ARBA00022692"/>
    </source>
</evidence>
<dbReference type="GO" id="GO:0016020">
    <property type="term" value="C:membrane"/>
    <property type="evidence" value="ECO:0007669"/>
    <property type="project" value="UniProtKB-SubCell"/>
</dbReference>
<evidence type="ECO:0000256" key="1">
    <source>
        <dbReference type="ARBA" id="ARBA00004141"/>
    </source>
</evidence>
<keyword evidence="3 5" id="KW-1133">Transmembrane helix</keyword>
<keyword evidence="2 5" id="KW-0812">Transmembrane</keyword>
<evidence type="ECO:0000256" key="4">
    <source>
        <dbReference type="ARBA" id="ARBA00023136"/>
    </source>
</evidence>
<sequence length="92" mass="9282">MKKMLMALSLTGALLGGTAAWAEETVTTPTSEVTATSTSEAPATIAAAPAAEETLAAPTPTAKLDTGDTSWILISTALVLLMTIPGLALFYG</sequence>
<proteinExistence type="predicted"/>
<gene>
    <name evidence="7" type="ORF">EA686_08585</name>
</gene>
<dbReference type="EMBL" id="RFDI01000369">
    <property type="protein sequence ID" value="RSR59121.1"/>
    <property type="molecule type" value="Genomic_DNA"/>
</dbReference>
<feature type="non-terminal residue" evidence="7">
    <location>
        <position position="92"/>
    </location>
</feature>
<dbReference type="AlphaFoldDB" id="A0A429MS00"/>
<evidence type="ECO:0000256" key="6">
    <source>
        <dbReference type="SAM" id="SignalP"/>
    </source>
</evidence>
<protein>
    <submittedName>
        <fullName evidence="7">Ammonium transporter</fullName>
    </submittedName>
</protein>
<dbReference type="SUPFAM" id="SSF111352">
    <property type="entry name" value="Ammonium transporter"/>
    <property type="match status" value="1"/>
</dbReference>
<organism evidence="7 8">
    <name type="scientific">Acinetobacter baumannii</name>
    <dbReference type="NCBI Taxonomy" id="470"/>
    <lineage>
        <taxon>Bacteria</taxon>
        <taxon>Pseudomonadati</taxon>
        <taxon>Pseudomonadota</taxon>
        <taxon>Gammaproteobacteria</taxon>
        <taxon>Moraxellales</taxon>
        <taxon>Moraxellaceae</taxon>
        <taxon>Acinetobacter</taxon>
        <taxon>Acinetobacter calcoaceticus/baumannii complex</taxon>
    </lineage>
</organism>
<keyword evidence="4 5" id="KW-0472">Membrane</keyword>
<evidence type="ECO:0000256" key="3">
    <source>
        <dbReference type="ARBA" id="ARBA00022989"/>
    </source>
</evidence>
<evidence type="ECO:0000313" key="8">
    <source>
        <dbReference type="Proteomes" id="UP000280073"/>
    </source>
</evidence>
<keyword evidence="6" id="KW-0732">Signal</keyword>
<feature type="chain" id="PRO_5019042084" evidence="6">
    <location>
        <begin position="23"/>
        <end position="92"/>
    </location>
</feature>
<feature type="signal peptide" evidence="6">
    <location>
        <begin position="1"/>
        <end position="22"/>
    </location>
</feature>
<name>A0A429MS00_ACIBA</name>
<feature type="transmembrane region" description="Helical" evidence="5">
    <location>
        <begin position="71"/>
        <end position="91"/>
    </location>
</feature>
<evidence type="ECO:0000313" key="7">
    <source>
        <dbReference type="EMBL" id="RSR59121.1"/>
    </source>
</evidence>
<comment type="subcellular location">
    <subcellularLocation>
        <location evidence="1">Membrane</location>
        <topology evidence="1">Multi-pass membrane protein</topology>
    </subcellularLocation>
</comment>
<evidence type="ECO:0000256" key="5">
    <source>
        <dbReference type="SAM" id="Phobius"/>
    </source>
</evidence>
<dbReference type="Gene3D" id="1.10.3430.10">
    <property type="entry name" value="Ammonium transporter AmtB like domains"/>
    <property type="match status" value="1"/>
</dbReference>
<dbReference type="Proteomes" id="UP000280073">
    <property type="component" value="Unassembled WGS sequence"/>
</dbReference>
<reference evidence="7 8" key="1">
    <citation type="submission" date="2018-10" db="EMBL/GenBank/DDBJ databases">
        <title>GWAS and RNA-Seq identify cryptic mechanisms of antimicrobial resistance in Acinetobacter baumannii.</title>
        <authorList>
            <person name="Sahl J.W."/>
        </authorList>
    </citation>
    <scope>NUCLEOTIDE SEQUENCE [LARGE SCALE GENOMIC DNA]</scope>
    <source>
        <strain evidence="7 8">TG28175</strain>
    </source>
</reference>